<reference evidence="1 2" key="1">
    <citation type="submission" date="2020-03" db="EMBL/GenBank/DDBJ databases">
        <title>Dissostichus mawsoni Genome sequencing and assembly.</title>
        <authorList>
            <person name="Park H."/>
        </authorList>
    </citation>
    <scope>NUCLEOTIDE SEQUENCE [LARGE SCALE GENOMIC DNA]</scope>
    <source>
        <strain evidence="1">DM0001</strain>
        <tissue evidence="1">Muscle</tissue>
    </source>
</reference>
<dbReference type="GO" id="GO:0006959">
    <property type="term" value="P:humoral immune response"/>
    <property type="evidence" value="ECO:0007669"/>
    <property type="project" value="TreeGrafter"/>
</dbReference>
<dbReference type="PANTHER" id="PTHR46921">
    <property type="entry name" value="TUMOR NECROSIS FACTOR RECEPTOR SUPERFAMILY MEMBER 21"/>
    <property type="match status" value="1"/>
</dbReference>
<keyword evidence="2" id="KW-1185">Reference proteome</keyword>
<dbReference type="GO" id="GO:0097252">
    <property type="term" value="P:oligodendrocyte apoptotic process"/>
    <property type="evidence" value="ECO:0007669"/>
    <property type="project" value="TreeGrafter"/>
</dbReference>
<dbReference type="GO" id="GO:0005886">
    <property type="term" value="C:plasma membrane"/>
    <property type="evidence" value="ECO:0007669"/>
    <property type="project" value="TreeGrafter"/>
</dbReference>
<dbReference type="GO" id="GO:0030889">
    <property type="term" value="P:negative regulation of B cell proliferation"/>
    <property type="evidence" value="ECO:0007669"/>
    <property type="project" value="TreeGrafter"/>
</dbReference>
<comment type="caution">
    <text evidence="1">The sequence shown here is derived from an EMBL/GenBank/DDBJ whole genome shotgun (WGS) entry which is preliminary data.</text>
</comment>
<name>A0A7J5YBR4_DISMA</name>
<gene>
    <name evidence="1" type="ORF">F7725_003962</name>
</gene>
<proteinExistence type="predicted"/>
<dbReference type="GO" id="GO:0051402">
    <property type="term" value="P:neuron apoptotic process"/>
    <property type="evidence" value="ECO:0007669"/>
    <property type="project" value="TreeGrafter"/>
</dbReference>
<accession>A0A7J5YBR4</accession>
<protein>
    <submittedName>
        <fullName evidence="1">Uncharacterized protein</fullName>
    </submittedName>
</protein>
<dbReference type="GO" id="GO:0002250">
    <property type="term" value="P:adaptive immune response"/>
    <property type="evidence" value="ECO:0007669"/>
    <property type="project" value="TreeGrafter"/>
</dbReference>
<dbReference type="Proteomes" id="UP000518266">
    <property type="component" value="Unassembled WGS sequence"/>
</dbReference>
<dbReference type="InterPro" id="IPR022330">
    <property type="entry name" value="TNFR_21"/>
</dbReference>
<dbReference type="AlphaFoldDB" id="A0A7J5YBR4"/>
<evidence type="ECO:0000313" key="2">
    <source>
        <dbReference type="Proteomes" id="UP000518266"/>
    </source>
</evidence>
<evidence type="ECO:0000313" key="1">
    <source>
        <dbReference type="EMBL" id="KAF3846884.1"/>
    </source>
</evidence>
<dbReference type="OrthoDB" id="8933063at2759"/>
<dbReference type="EMBL" id="JAAKFY010000014">
    <property type="protein sequence ID" value="KAF3846884.1"/>
    <property type="molecule type" value="Genomic_DNA"/>
</dbReference>
<dbReference type="GO" id="GO:0042130">
    <property type="term" value="P:negative regulation of T cell proliferation"/>
    <property type="evidence" value="ECO:0007669"/>
    <property type="project" value="TreeGrafter"/>
</dbReference>
<organism evidence="1 2">
    <name type="scientific">Dissostichus mawsoni</name>
    <name type="common">Antarctic cod</name>
    <dbReference type="NCBI Taxonomy" id="36200"/>
    <lineage>
        <taxon>Eukaryota</taxon>
        <taxon>Metazoa</taxon>
        <taxon>Chordata</taxon>
        <taxon>Craniata</taxon>
        <taxon>Vertebrata</taxon>
        <taxon>Euteleostomi</taxon>
        <taxon>Actinopterygii</taxon>
        <taxon>Neopterygii</taxon>
        <taxon>Teleostei</taxon>
        <taxon>Neoteleostei</taxon>
        <taxon>Acanthomorphata</taxon>
        <taxon>Eupercaria</taxon>
        <taxon>Perciformes</taxon>
        <taxon>Notothenioidei</taxon>
        <taxon>Nototheniidae</taxon>
        <taxon>Dissostichus</taxon>
    </lineage>
</organism>
<dbReference type="InterPro" id="IPR011029">
    <property type="entry name" value="DEATH-like_dom_sf"/>
</dbReference>
<dbReference type="GO" id="GO:0031642">
    <property type="term" value="P:negative regulation of myelination"/>
    <property type="evidence" value="ECO:0007669"/>
    <property type="project" value="TreeGrafter"/>
</dbReference>
<sequence length="176" mass="20194">MLQFFQQVAPCRASTCVIGRSFIYPVYGKECVSMCLQLLRYIPSQSTWSVSYTYFSGCRSLCRRVLKEQHFCLRYRKGEKILKAVRLFGEDAGGGSDAEIKKKDTVLRQLRLDPCDLQPIFDDMLHILNPEELHIIEEIPAAEDKLDQLFEIARVKSQEASQTLLDSAYSHLPDLL</sequence>
<dbReference type="PANTHER" id="PTHR46921:SF1">
    <property type="entry name" value="TUMOR NECROSIS FACTOR RECEPTOR SUPERFAMILY MEMBER 21"/>
    <property type="match status" value="1"/>
</dbReference>
<dbReference type="Gene3D" id="1.10.533.10">
    <property type="entry name" value="Death Domain, Fas"/>
    <property type="match status" value="1"/>
</dbReference>